<dbReference type="GO" id="GO:0022904">
    <property type="term" value="P:respiratory electron transport chain"/>
    <property type="evidence" value="ECO:0007669"/>
    <property type="project" value="InterPro"/>
</dbReference>
<comment type="subcellular location">
    <subcellularLocation>
        <location evidence="1">Cell membrane</location>
        <topology evidence="1">Multi-pass membrane protein</topology>
    </subcellularLocation>
</comment>
<keyword evidence="4 6" id="KW-1133">Transmembrane helix</keyword>
<feature type="domain" description="Cytochrome b561 bacterial/Ni-hydrogenase" evidence="7">
    <location>
        <begin position="7"/>
        <end position="181"/>
    </location>
</feature>
<evidence type="ECO:0000256" key="1">
    <source>
        <dbReference type="ARBA" id="ARBA00004651"/>
    </source>
</evidence>
<keyword evidence="5 6" id="KW-0472">Membrane</keyword>
<dbReference type="AlphaFoldDB" id="A0A6J4PKX4"/>
<evidence type="ECO:0000256" key="3">
    <source>
        <dbReference type="ARBA" id="ARBA00022692"/>
    </source>
</evidence>
<dbReference type="SUPFAM" id="SSF81342">
    <property type="entry name" value="Transmembrane di-heme cytochromes"/>
    <property type="match status" value="1"/>
</dbReference>
<protein>
    <submittedName>
        <fullName evidence="8">Cytochrome b</fullName>
    </submittedName>
</protein>
<dbReference type="Gene3D" id="1.20.950.20">
    <property type="entry name" value="Transmembrane di-heme cytochromes, Chain C"/>
    <property type="match status" value="1"/>
</dbReference>
<reference evidence="8" key="1">
    <citation type="submission" date="2020-02" db="EMBL/GenBank/DDBJ databases">
        <authorList>
            <person name="Meier V. D."/>
        </authorList>
    </citation>
    <scope>NUCLEOTIDE SEQUENCE</scope>
    <source>
        <strain evidence="8">AVDCRST_MAG51</strain>
    </source>
</reference>
<name>A0A6J4PKX4_9BURK</name>
<evidence type="ECO:0000259" key="7">
    <source>
        <dbReference type="Pfam" id="PF01292"/>
    </source>
</evidence>
<feature type="transmembrane region" description="Helical" evidence="6">
    <location>
        <begin position="14"/>
        <end position="33"/>
    </location>
</feature>
<dbReference type="EMBL" id="CADCUX010000395">
    <property type="protein sequence ID" value="CAA9418903.1"/>
    <property type="molecule type" value="Genomic_DNA"/>
</dbReference>
<accession>A0A6J4PKX4</accession>
<dbReference type="GO" id="GO:0009055">
    <property type="term" value="F:electron transfer activity"/>
    <property type="evidence" value="ECO:0007669"/>
    <property type="project" value="InterPro"/>
</dbReference>
<feature type="transmembrane region" description="Helical" evidence="6">
    <location>
        <begin position="39"/>
        <end position="57"/>
    </location>
</feature>
<dbReference type="PANTHER" id="PTHR30485">
    <property type="entry name" value="NI/FE-HYDROGENASE 1 B-TYPE CYTOCHROME SUBUNIT"/>
    <property type="match status" value="1"/>
</dbReference>
<dbReference type="GO" id="GO:0005886">
    <property type="term" value="C:plasma membrane"/>
    <property type="evidence" value="ECO:0007669"/>
    <property type="project" value="UniProtKB-SubCell"/>
</dbReference>
<evidence type="ECO:0000256" key="5">
    <source>
        <dbReference type="ARBA" id="ARBA00023136"/>
    </source>
</evidence>
<dbReference type="InterPro" id="IPR016174">
    <property type="entry name" value="Di-haem_cyt_TM"/>
</dbReference>
<feature type="transmembrane region" description="Helical" evidence="6">
    <location>
        <begin position="96"/>
        <end position="117"/>
    </location>
</feature>
<keyword evidence="3 6" id="KW-0812">Transmembrane</keyword>
<dbReference type="GO" id="GO:0020037">
    <property type="term" value="F:heme binding"/>
    <property type="evidence" value="ECO:0007669"/>
    <property type="project" value="TreeGrafter"/>
</dbReference>
<dbReference type="InterPro" id="IPR011577">
    <property type="entry name" value="Cyt_b561_bac/Ni-Hgenase"/>
</dbReference>
<dbReference type="Pfam" id="PF01292">
    <property type="entry name" value="Ni_hydr_CYTB"/>
    <property type="match status" value="1"/>
</dbReference>
<gene>
    <name evidence="8" type="ORF">AVDCRST_MAG51-1875</name>
</gene>
<keyword evidence="2" id="KW-1003">Cell membrane</keyword>
<dbReference type="PANTHER" id="PTHR30485:SF2">
    <property type="entry name" value="BLL0597 PROTEIN"/>
    <property type="match status" value="1"/>
</dbReference>
<feature type="transmembrane region" description="Helical" evidence="6">
    <location>
        <begin position="147"/>
        <end position="168"/>
    </location>
</feature>
<organism evidence="8">
    <name type="scientific">uncultured Ramlibacter sp</name>
    <dbReference type="NCBI Taxonomy" id="260755"/>
    <lineage>
        <taxon>Bacteria</taxon>
        <taxon>Pseudomonadati</taxon>
        <taxon>Pseudomonadota</taxon>
        <taxon>Betaproteobacteria</taxon>
        <taxon>Burkholderiales</taxon>
        <taxon>Comamonadaceae</taxon>
        <taxon>Ramlibacter</taxon>
        <taxon>environmental samples</taxon>
    </lineage>
</organism>
<evidence type="ECO:0000256" key="2">
    <source>
        <dbReference type="ARBA" id="ARBA00022475"/>
    </source>
</evidence>
<dbReference type="InterPro" id="IPR051542">
    <property type="entry name" value="Hydrogenase_cytochrome"/>
</dbReference>
<evidence type="ECO:0000313" key="8">
    <source>
        <dbReference type="EMBL" id="CAA9418903.1"/>
    </source>
</evidence>
<sequence length="218" mass="23726">MADRIRVWDLPTRLFHWALVACVAGLFLTSYVPGSWLEWHARLGYTVVALLLFRLLWGFVGGRWSRFAAFLYGPGSVGAYLRGHPHPDHLIGHNPLGAVSVFAMLGVLLAQAATGLVSDDESAFTGPLNRFISTSKGLAATWYHKQVGQWLLVALIVLHLLAVLYYVWGKKQNLVGPMVHGDKVTSHAAAGSRDDAASRLLALLVFAACAGAVAWLVR</sequence>
<evidence type="ECO:0000256" key="4">
    <source>
        <dbReference type="ARBA" id="ARBA00022989"/>
    </source>
</evidence>
<evidence type="ECO:0000256" key="6">
    <source>
        <dbReference type="SAM" id="Phobius"/>
    </source>
</evidence>
<proteinExistence type="predicted"/>
<feature type="transmembrane region" description="Helical" evidence="6">
    <location>
        <begin position="200"/>
        <end position="217"/>
    </location>
</feature>